<dbReference type="SUPFAM" id="SSF53098">
    <property type="entry name" value="Ribonuclease H-like"/>
    <property type="match status" value="1"/>
</dbReference>
<feature type="domain" description="YprB ribonuclease H-like" evidence="2">
    <location>
        <begin position="247"/>
        <end position="417"/>
    </location>
</feature>
<dbReference type="PANTHER" id="PTHR33678">
    <property type="entry name" value="BLL1576 PROTEIN"/>
    <property type="match status" value="1"/>
</dbReference>
<gene>
    <name evidence="3" type="ORF">GBG19_14930</name>
</gene>
<accession>A0A6L4WNT7</accession>
<dbReference type="InterPro" id="IPR052344">
    <property type="entry name" value="Transposase-related"/>
</dbReference>
<dbReference type="InterPro" id="IPR038720">
    <property type="entry name" value="YprB_RNase_H-like_dom"/>
</dbReference>
<name>A0A6L4WNT7_9BACT</name>
<evidence type="ECO:0000313" key="3">
    <source>
        <dbReference type="EMBL" id="KAB7885020.1"/>
    </source>
</evidence>
<organism evidence="3 4">
    <name type="scientific">Poseidonibacter ostreae</name>
    <dbReference type="NCBI Taxonomy" id="2654171"/>
    <lineage>
        <taxon>Bacteria</taxon>
        <taxon>Pseudomonadati</taxon>
        <taxon>Campylobacterota</taxon>
        <taxon>Epsilonproteobacteria</taxon>
        <taxon>Campylobacterales</taxon>
        <taxon>Arcobacteraceae</taxon>
        <taxon>Poseidonibacter</taxon>
    </lineage>
</organism>
<dbReference type="InterPro" id="IPR004291">
    <property type="entry name" value="Transposase_IS66_central"/>
</dbReference>
<comment type="caution">
    <text evidence="3">The sequence shown here is derived from an EMBL/GenBank/DDBJ whole genome shotgun (WGS) entry which is preliminary data.</text>
</comment>
<dbReference type="PANTHER" id="PTHR33678:SF2">
    <property type="match status" value="1"/>
</dbReference>
<dbReference type="AlphaFoldDB" id="A0A6L4WNT7"/>
<sequence>MITDEILDYYFYCQLKAKYRLSDLKFTNFSYNHIHKKLENKSQKVFSPSSIKNTLIKNYILQTKYYNFTFPYIELDNLEHTPIFYSNNLTITKEDKKKYSFKSMLLAEIFTVNSYKVMTYQGLIKKIKLNNDITTLHTIMNNLDKDLDIAKISHCGICEYKNHCYNKLREKDDLRLLLSMSESEVIKWNERGYFNINQFSYYYKPRRSSLITSTQGRYKFELKSLAIKKNKIYQTNDIDLEEKDIEVFVDFETLPTDNFVYLIGIVISTNNIITEKRSFWADSKNQEEIIFIKFFNYIKQFNNCNIYHYGNFEINELKKFNKTYNNKYQNEISYVVDKSINILKYFYSDIYPPTYSNSLKEIANYSGFKWTKTGASGLLSIVWRKLFDLKNSKKFKYRLLLYNIEDCLALYHVKNWIIQLQKDKVESVNLNELYNNSGFKFGKINFQIKEYNEINKTAYFDYQRSKIYIRDKAYSREIKTTKNSINKNLKPNTIEYSNMPENCLKCLNTKFYIHEKNIRNIIDIKFTSNGIKRWVIEYHGYRFRCSHCKKIYSFPKYNKKKFGNNIKIWIVYNYLTFHNSANDIVKMIYDIFKIDITRTMVINIKQEYALLLTPEYNEILDKIITGNLLHIDETTVTIRKKKHYVWVLTNLTHIYYIYREDRTVNFLKDILKNFNGVMISDYYAGYDSFKVKQQKCLIHLMRDINDLIFKYKDDIDLIYIAKLFGDLLKNIIKTIDKYGLKKRNLNKHNKDVVLFYKKLNNYEVISNVSKKLKDRFKKNQYQLFTFLHYDSIPWNNNNVEHAIKDFAEYRKYADGIYTEVGLQNYLILLSISKTCSYQNKSFLEYLKDKM</sequence>
<dbReference type="InterPro" id="IPR012337">
    <property type="entry name" value="RNaseH-like_sf"/>
</dbReference>
<protein>
    <submittedName>
        <fullName evidence="3">TM0106 family RecB-like putative nuclease</fullName>
    </submittedName>
</protein>
<dbReference type="Pfam" id="PF13482">
    <property type="entry name" value="RNase_H_2"/>
    <property type="match status" value="1"/>
</dbReference>
<dbReference type="InterPro" id="IPR019993">
    <property type="entry name" value="RecB_nuclease_TM0106_put"/>
</dbReference>
<dbReference type="EMBL" id="WFKK01000067">
    <property type="protein sequence ID" value="KAB7885020.1"/>
    <property type="molecule type" value="Genomic_DNA"/>
</dbReference>
<dbReference type="Proteomes" id="UP000472839">
    <property type="component" value="Unassembled WGS sequence"/>
</dbReference>
<evidence type="ECO:0000259" key="2">
    <source>
        <dbReference type="Pfam" id="PF13482"/>
    </source>
</evidence>
<dbReference type="NCBIfam" id="TIGR03491">
    <property type="entry name" value="TM0106 family RecB-like putative nuclease"/>
    <property type="match status" value="1"/>
</dbReference>
<dbReference type="Pfam" id="PF03050">
    <property type="entry name" value="DDE_Tnp_IS66"/>
    <property type="match status" value="1"/>
</dbReference>
<feature type="domain" description="Transposase IS66 central" evidence="1">
    <location>
        <begin position="563"/>
        <end position="823"/>
    </location>
</feature>
<evidence type="ECO:0000259" key="1">
    <source>
        <dbReference type="Pfam" id="PF03050"/>
    </source>
</evidence>
<evidence type="ECO:0000313" key="4">
    <source>
        <dbReference type="Proteomes" id="UP000472839"/>
    </source>
</evidence>
<reference evidence="3 4" key="1">
    <citation type="submission" date="2019-10" db="EMBL/GenBank/DDBJ databases">
        <title>Poseidonibacter ostreae sp. nov., isolated from the gut of the Ostrea denselamellosa.</title>
        <authorList>
            <person name="Choi A."/>
        </authorList>
    </citation>
    <scope>NUCLEOTIDE SEQUENCE [LARGE SCALE GENOMIC DNA]</scope>
    <source>
        <strain evidence="3 4">SJOD-M-33</strain>
    </source>
</reference>
<dbReference type="RefSeq" id="WP_152241109.1">
    <property type="nucleotide sequence ID" value="NZ_WFKI01000088.1"/>
</dbReference>
<proteinExistence type="predicted"/>